<reference evidence="3 4" key="2">
    <citation type="journal article" date="2010" name="Stand. Genomic Sci.">
        <title>Complete genome sequence of Sebaldella termitidis type strain (NCTC 11300).</title>
        <authorList>
            <person name="Harmon-Smith M."/>
            <person name="Celia L."/>
            <person name="Chertkov O."/>
            <person name="Lapidus A."/>
            <person name="Copeland A."/>
            <person name="Glavina Del Rio T."/>
            <person name="Nolan M."/>
            <person name="Lucas S."/>
            <person name="Tice H."/>
            <person name="Cheng J.F."/>
            <person name="Han C."/>
            <person name="Detter J.C."/>
            <person name="Bruce D."/>
            <person name="Goodwin L."/>
            <person name="Pitluck S."/>
            <person name="Pati A."/>
            <person name="Liolios K."/>
            <person name="Ivanova N."/>
            <person name="Mavromatis K."/>
            <person name="Mikhailova N."/>
            <person name="Chen A."/>
            <person name="Palaniappan K."/>
            <person name="Land M."/>
            <person name="Hauser L."/>
            <person name="Chang Y.J."/>
            <person name="Jeffries C.D."/>
            <person name="Brettin T."/>
            <person name="Goker M."/>
            <person name="Beck B."/>
            <person name="Bristow J."/>
            <person name="Eisen J.A."/>
            <person name="Markowitz V."/>
            <person name="Hugenholtz P."/>
            <person name="Kyrpides N.C."/>
            <person name="Klenk H.P."/>
            <person name="Chen F."/>
        </authorList>
    </citation>
    <scope>NUCLEOTIDE SEQUENCE [LARGE SCALE GENOMIC DNA]</scope>
    <source>
        <strain evidence="4">ATCC 33386 / NCTC 11300</strain>
    </source>
</reference>
<dbReference type="EMBL" id="CP001739">
    <property type="protein sequence ID" value="ACZ07141.1"/>
    <property type="molecule type" value="Genomic_DNA"/>
</dbReference>
<name>D1AKX5_SEBTE</name>
<dbReference type="PROSITE" id="PS51257">
    <property type="entry name" value="PROKAR_LIPOPROTEIN"/>
    <property type="match status" value="1"/>
</dbReference>
<dbReference type="KEGG" id="str:Sterm_0256"/>
<evidence type="ECO:0000256" key="1">
    <source>
        <dbReference type="SAM" id="MobiDB-lite"/>
    </source>
</evidence>
<dbReference type="STRING" id="526218.Sterm_0256"/>
<keyword evidence="2" id="KW-0732">Signal</keyword>
<dbReference type="RefSeq" id="WP_012859740.1">
    <property type="nucleotide sequence ID" value="NC_013517.1"/>
</dbReference>
<proteinExistence type="predicted"/>
<feature type="region of interest" description="Disordered" evidence="1">
    <location>
        <begin position="185"/>
        <end position="212"/>
    </location>
</feature>
<dbReference type="eggNOG" id="ENOG503365U">
    <property type="taxonomic scope" value="Bacteria"/>
</dbReference>
<gene>
    <name evidence="3" type="ordered locus">Sterm_0256</name>
</gene>
<feature type="signal peptide" evidence="2">
    <location>
        <begin position="1"/>
        <end position="21"/>
    </location>
</feature>
<sequence length="212" mass="24176">MKKIFFLIIICLFMVSCGKQADNTVEKFIDNIKNKKIDAAMKYVKNEDVAKNMEIMEISYKNKTQEAIFEALFKNMNYKVLQTKKESDELTIVKVEIENVDIKGVFMRLFEETIQDMSAGGEGSKADDHSSLEKKLIEILNDKNVPKIKAVTEFAVYNTKEGNKIELTPDNVNIMFGQISSLGGFAKSDETTEEKKTEPEDIQPKPQPMQKK</sequence>
<accession>D1AKX5</accession>
<feature type="chain" id="PRO_5003019784" description="Lipoprotein" evidence="2">
    <location>
        <begin position="22"/>
        <end position="212"/>
    </location>
</feature>
<protein>
    <recommendedName>
        <fullName evidence="5">Lipoprotein</fullName>
    </recommendedName>
</protein>
<organism evidence="3 4">
    <name type="scientific">Sebaldella termitidis (strain ATCC 33386 / NCTC 11300)</name>
    <dbReference type="NCBI Taxonomy" id="526218"/>
    <lineage>
        <taxon>Bacteria</taxon>
        <taxon>Fusobacteriati</taxon>
        <taxon>Fusobacteriota</taxon>
        <taxon>Fusobacteriia</taxon>
        <taxon>Fusobacteriales</taxon>
        <taxon>Leptotrichiaceae</taxon>
        <taxon>Sebaldella</taxon>
    </lineage>
</organism>
<keyword evidence="4" id="KW-1185">Reference proteome</keyword>
<evidence type="ECO:0000313" key="3">
    <source>
        <dbReference type="EMBL" id="ACZ07141.1"/>
    </source>
</evidence>
<dbReference type="AlphaFoldDB" id="D1AKX5"/>
<evidence type="ECO:0000256" key="2">
    <source>
        <dbReference type="SAM" id="SignalP"/>
    </source>
</evidence>
<feature type="compositionally biased region" description="Basic and acidic residues" evidence="1">
    <location>
        <begin position="187"/>
        <end position="203"/>
    </location>
</feature>
<dbReference type="HOGENOM" id="CLU_111984_0_0_0"/>
<reference evidence="4" key="1">
    <citation type="submission" date="2009-09" db="EMBL/GenBank/DDBJ databases">
        <title>The complete chromosome of Sebaldella termitidis ATCC 33386.</title>
        <authorList>
            <consortium name="US DOE Joint Genome Institute (JGI-PGF)"/>
            <person name="Lucas S."/>
            <person name="Copeland A."/>
            <person name="Lapidus A."/>
            <person name="Glavina del Rio T."/>
            <person name="Dalin E."/>
            <person name="Tice H."/>
            <person name="Bruce D."/>
            <person name="Goodwin L."/>
            <person name="Pitluck S."/>
            <person name="Kyrpides N."/>
            <person name="Mavromatis K."/>
            <person name="Ivanova N."/>
            <person name="Mikhailova N."/>
            <person name="Sims D."/>
            <person name="Meincke L."/>
            <person name="Brettin T."/>
            <person name="Detter J.C."/>
            <person name="Han C."/>
            <person name="Larimer F."/>
            <person name="Land M."/>
            <person name="Hauser L."/>
            <person name="Markowitz V."/>
            <person name="Cheng J.F."/>
            <person name="Hugenholtz P."/>
            <person name="Woyke T."/>
            <person name="Wu D."/>
            <person name="Eisen J.A."/>
        </authorList>
    </citation>
    <scope>NUCLEOTIDE SEQUENCE [LARGE SCALE GENOMIC DNA]</scope>
    <source>
        <strain evidence="4">ATCC 33386 / NCTC 11300</strain>
    </source>
</reference>
<evidence type="ECO:0008006" key="5">
    <source>
        <dbReference type="Google" id="ProtNLM"/>
    </source>
</evidence>
<evidence type="ECO:0000313" key="4">
    <source>
        <dbReference type="Proteomes" id="UP000000845"/>
    </source>
</evidence>
<dbReference type="Proteomes" id="UP000000845">
    <property type="component" value="Chromosome"/>
</dbReference>